<dbReference type="AlphaFoldDB" id="A0A9X0CG51"/>
<keyword evidence="1" id="KW-0812">Transmembrane</keyword>
<proteinExistence type="predicted"/>
<gene>
    <name evidence="1" type="primary">TMEM87A_3</name>
    <name evidence="1" type="ORF">OS493_002779</name>
</gene>
<keyword evidence="2" id="KW-1185">Reference proteome</keyword>
<comment type="caution">
    <text evidence="1">The sequence shown here is derived from an EMBL/GenBank/DDBJ whole genome shotgun (WGS) entry which is preliminary data.</text>
</comment>
<organism evidence="1 2">
    <name type="scientific">Desmophyllum pertusum</name>
    <dbReference type="NCBI Taxonomy" id="174260"/>
    <lineage>
        <taxon>Eukaryota</taxon>
        <taxon>Metazoa</taxon>
        <taxon>Cnidaria</taxon>
        <taxon>Anthozoa</taxon>
        <taxon>Hexacorallia</taxon>
        <taxon>Scleractinia</taxon>
        <taxon>Caryophylliina</taxon>
        <taxon>Caryophylliidae</taxon>
        <taxon>Desmophyllum</taxon>
    </lineage>
</organism>
<dbReference type="Proteomes" id="UP001163046">
    <property type="component" value="Unassembled WGS sequence"/>
</dbReference>
<dbReference type="EMBL" id="MU827778">
    <property type="protein sequence ID" value="KAJ7340056.1"/>
    <property type="molecule type" value="Genomic_DNA"/>
</dbReference>
<dbReference type="OrthoDB" id="19932at2759"/>
<reference evidence="1" key="1">
    <citation type="submission" date="2023-01" db="EMBL/GenBank/DDBJ databases">
        <title>Genome assembly of the deep-sea coral Lophelia pertusa.</title>
        <authorList>
            <person name="Herrera S."/>
            <person name="Cordes E."/>
        </authorList>
    </citation>
    <scope>NUCLEOTIDE SEQUENCE</scope>
    <source>
        <strain evidence="1">USNM1676648</strain>
        <tissue evidence="1">Polyp</tissue>
    </source>
</reference>
<sequence>MKMRNVKNIPEVVINGDHKRKLRPEDDLKWVEENIPSSAADAVLPSVLDSDEELMTTKFEMSKME</sequence>
<name>A0A9X0CG51_9CNID</name>
<protein>
    <submittedName>
        <fullName evidence="1">Transmembrane protein 87A</fullName>
    </submittedName>
</protein>
<keyword evidence="1" id="KW-0472">Membrane</keyword>
<evidence type="ECO:0000313" key="1">
    <source>
        <dbReference type="EMBL" id="KAJ7340056.1"/>
    </source>
</evidence>
<accession>A0A9X0CG51</accession>
<evidence type="ECO:0000313" key="2">
    <source>
        <dbReference type="Proteomes" id="UP001163046"/>
    </source>
</evidence>